<reference evidence="2" key="1">
    <citation type="journal article" date="2017" name="Nat. Microbiol.">
        <title>Global analysis of biosynthetic gene clusters reveals vast potential of secondary metabolite production in Penicillium species.</title>
        <authorList>
            <person name="Nielsen J.C."/>
            <person name="Grijseels S."/>
            <person name="Prigent S."/>
            <person name="Ji B."/>
            <person name="Dainat J."/>
            <person name="Nielsen K.F."/>
            <person name="Frisvad J.C."/>
            <person name="Workman M."/>
            <person name="Nielsen J."/>
        </authorList>
    </citation>
    <scope>NUCLEOTIDE SEQUENCE [LARGE SCALE GENOMIC DNA]</scope>
    <source>
        <strain evidence="2">IBT 31321</strain>
    </source>
</reference>
<keyword evidence="2" id="KW-1185">Reference proteome</keyword>
<sequence>MSECAFSVTLSLASVIAWSEAPKTSSSTIVCYAKDIYSSWQCAHDSSSGLLGELASFVNKANRGALTMSRFVEEVLSCMYLATNDTLSRRKHGLLPTDIGLLWLDYHSLSQRLMVCNICHYILLLRCLASYGTSSA</sequence>
<evidence type="ECO:0000313" key="2">
    <source>
        <dbReference type="Proteomes" id="UP000191500"/>
    </source>
</evidence>
<name>A0A1V6V5N0_9EURO</name>
<protein>
    <submittedName>
        <fullName evidence="1">Uncharacterized protein</fullName>
    </submittedName>
</protein>
<proteinExistence type="predicted"/>
<comment type="caution">
    <text evidence="1">The sequence shown here is derived from an EMBL/GenBank/DDBJ whole genome shotgun (WGS) entry which is preliminary data.</text>
</comment>
<accession>A0A1V6V5N0</accession>
<gene>
    <name evidence="1" type="ORF">PENCOP_c001G02278</name>
</gene>
<dbReference type="Proteomes" id="UP000191500">
    <property type="component" value="Unassembled WGS sequence"/>
</dbReference>
<dbReference type="EMBL" id="MDDG01000001">
    <property type="protein sequence ID" value="OQE45982.1"/>
    <property type="molecule type" value="Genomic_DNA"/>
</dbReference>
<dbReference type="AlphaFoldDB" id="A0A1V6V5N0"/>
<organism evidence="1 2">
    <name type="scientific">Penicillium coprophilum</name>
    <dbReference type="NCBI Taxonomy" id="36646"/>
    <lineage>
        <taxon>Eukaryota</taxon>
        <taxon>Fungi</taxon>
        <taxon>Dikarya</taxon>
        <taxon>Ascomycota</taxon>
        <taxon>Pezizomycotina</taxon>
        <taxon>Eurotiomycetes</taxon>
        <taxon>Eurotiomycetidae</taxon>
        <taxon>Eurotiales</taxon>
        <taxon>Aspergillaceae</taxon>
        <taxon>Penicillium</taxon>
    </lineage>
</organism>
<evidence type="ECO:0000313" key="1">
    <source>
        <dbReference type="EMBL" id="OQE45982.1"/>
    </source>
</evidence>